<name>A0A1E4RRF4_9ASCO</name>
<gene>
    <name evidence="1" type="ORF">HYPBUDRAFT_3771</name>
</gene>
<dbReference type="AlphaFoldDB" id="A0A1E4RRF4"/>
<evidence type="ECO:0008006" key="3">
    <source>
        <dbReference type="Google" id="ProtNLM"/>
    </source>
</evidence>
<dbReference type="OrthoDB" id="3980246at2759"/>
<dbReference type="GeneID" id="30997926"/>
<keyword evidence="2" id="KW-1185">Reference proteome</keyword>
<dbReference type="Proteomes" id="UP000095085">
    <property type="component" value="Unassembled WGS sequence"/>
</dbReference>
<sequence>MDAALPQFSKVLVKKYPQESDVEFTFHKIELSDKIILNVHTNGIIDTTFDIPISSKAAISSTTNSIDSSEEGLGVEPIILVGDSSNLKIQIIASQIGKLILLLANPKNLILSIGSRWFGKGDEVKDDDFEKLMFVLANIKEIL</sequence>
<accession>A0A1E4RRF4</accession>
<evidence type="ECO:0000313" key="2">
    <source>
        <dbReference type="Proteomes" id="UP000095085"/>
    </source>
</evidence>
<organism evidence="1 2">
    <name type="scientific">Hyphopichia burtonii NRRL Y-1933</name>
    <dbReference type="NCBI Taxonomy" id="984485"/>
    <lineage>
        <taxon>Eukaryota</taxon>
        <taxon>Fungi</taxon>
        <taxon>Dikarya</taxon>
        <taxon>Ascomycota</taxon>
        <taxon>Saccharomycotina</taxon>
        <taxon>Pichiomycetes</taxon>
        <taxon>Debaryomycetaceae</taxon>
        <taxon>Hyphopichia</taxon>
    </lineage>
</organism>
<dbReference type="STRING" id="984485.A0A1E4RRF4"/>
<reference evidence="2" key="1">
    <citation type="submission" date="2016-05" db="EMBL/GenBank/DDBJ databases">
        <title>Comparative genomics of biotechnologically important yeasts.</title>
        <authorList>
            <consortium name="DOE Joint Genome Institute"/>
            <person name="Riley R."/>
            <person name="Haridas S."/>
            <person name="Wolfe K.H."/>
            <person name="Lopes M.R."/>
            <person name="Hittinger C.T."/>
            <person name="Goker M."/>
            <person name="Salamov A."/>
            <person name="Wisecaver J."/>
            <person name="Long T.M."/>
            <person name="Aerts A.L."/>
            <person name="Barry K."/>
            <person name="Choi C."/>
            <person name="Clum A."/>
            <person name="Coughlan A.Y."/>
            <person name="Deshpande S."/>
            <person name="Douglass A.P."/>
            <person name="Hanson S.J."/>
            <person name="Klenk H.-P."/>
            <person name="Labutti K."/>
            <person name="Lapidus A."/>
            <person name="Lindquist E."/>
            <person name="Lipzen A."/>
            <person name="Meier-Kolthoff J.P."/>
            <person name="Ohm R.A."/>
            <person name="Otillar R.P."/>
            <person name="Pangilinan J."/>
            <person name="Peng Y."/>
            <person name="Rokas A."/>
            <person name="Rosa C.A."/>
            <person name="Scheuner C."/>
            <person name="Sibirny A.A."/>
            <person name="Slot J.C."/>
            <person name="Stielow J.B."/>
            <person name="Sun H."/>
            <person name="Kurtzman C.P."/>
            <person name="Blackwell M."/>
            <person name="Grigoriev I.V."/>
            <person name="Jeffries T.W."/>
        </authorList>
    </citation>
    <scope>NUCLEOTIDE SEQUENCE [LARGE SCALE GENOMIC DNA]</scope>
    <source>
        <strain evidence="2">NRRL Y-1933</strain>
    </source>
</reference>
<dbReference type="InterPro" id="IPR053720">
    <property type="entry name" value="Psm_Assembly_Chaperone"/>
</dbReference>
<protein>
    <recommendedName>
        <fullName evidence="3">Proteasome assembly chaperone 3</fullName>
    </recommendedName>
</protein>
<proteinExistence type="predicted"/>
<evidence type="ECO:0000313" key="1">
    <source>
        <dbReference type="EMBL" id="ODV69842.1"/>
    </source>
</evidence>
<dbReference type="Gene3D" id="3.30.230.90">
    <property type="match status" value="1"/>
</dbReference>
<dbReference type="InterPro" id="IPR018854">
    <property type="entry name" value="Psome_chaperone_3/4"/>
</dbReference>
<dbReference type="RefSeq" id="XP_020078909.1">
    <property type="nucleotide sequence ID" value="XM_020223377.1"/>
</dbReference>
<dbReference type="EMBL" id="KV454538">
    <property type="protein sequence ID" value="ODV69842.1"/>
    <property type="molecule type" value="Genomic_DNA"/>
</dbReference>
<dbReference type="Pfam" id="PF10448">
    <property type="entry name" value="POC3_POC4"/>
    <property type="match status" value="1"/>
</dbReference>